<keyword evidence="3" id="KW-1185">Reference proteome</keyword>
<dbReference type="EMBL" id="CAAALY010248774">
    <property type="protein sequence ID" value="VEL34965.1"/>
    <property type="molecule type" value="Genomic_DNA"/>
</dbReference>
<proteinExistence type="predicted"/>
<evidence type="ECO:0000313" key="3">
    <source>
        <dbReference type="Proteomes" id="UP000784294"/>
    </source>
</evidence>
<dbReference type="AlphaFoldDB" id="A0A3S5B2U0"/>
<accession>A0A3S5B2U0</accession>
<gene>
    <name evidence="2" type="ORF">PXEA_LOCUS28405</name>
</gene>
<dbReference type="Proteomes" id="UP000784294">
    <property type="component" value="Unassembled WGS sequence"/>
</dbReference>
<name>A0A3S5B2U0_9PLAT</name>
<reference evidence="2" key="1">
    <citation type="submission" date="2018-11" db="EMBL/GenBank/DDBJ databases">
        <authorList>
            <consortium name="Pathogen Informatics"/>
        </authorList>
    </citation>
    <scope>NUCLEOTIDE SEQUENCE</scope>
</reference>
<comment type="caution">
    <text evidence="2">The sequence shown here is derived from an EMBL/GenBank/DDBJ whole genome shotgun (WGS) entry which is preliminary data.</text>
</comment>
<evidence type="ECO:0000256" key="1">
    <source>
        <dbReference type="SAM" id="MobiDB-lite"/>
    </source>
</evidence>
<protein>
    <submittedName>
        <fullName evidence="2">Uncharacterized protein</fullName>
    </submittedName>
</protein>
<organism evidence="2 3">
    <name type="scientific">Protopolystoma xenopodis</name>
    <dbReference type="NCBI Taxonomy" id="117903"/>
    <lineage>
        <taxon>Eukaryota</taxon>
        <taxon>Metazoa</taxon>
        <taxon>Spiralia</taxon>
        <taxon>Lophotrochozoa</taxon>
        <taxon>Platyhelminthes</taxon>
        <taxon>Monogenea</taxon>
        <taxon>Polyopisthocotylea</taxon>
        <taxon>Polystomatidea</taxon>
        <taxon>Polystomatidae</taxon>
        <taxon>Protopolystoma</taxon>
    </lineage>
</organism>
<evidence type="ECO:0000313" key="2">
    <source>
        <dbReference type="EMBL" id="VEL34965.1"/>
    </source>
</evidence>
<feature type="region of interest" description="Disordered" evidence="1">
    <location>
        <begin position="1"/>
        <end position="22"/>
    </location>
</feature>
<sequence length="62" mass="7245">MRPSYDDVSSCGMTKEGSARLRPRRYRMSRRLQQPGRRIKAKRLQYNADEPTSCGEIDLRIS</sequence>